<name>A0ABU9BHG9_9BURK</name>
<evidence type="ECO:0000313" key="4">
    <source>
        <dbReference type="Proteomes" id="UP001368500"/>
    </source>
</evidence>
<proteinExistence type="predicted"/>
<dbReference type="Pfam" id="PF00092">
    <property type="entry name" value="VWA"/>
    <property type="match status" value="1"/>
</dbReference>
<organism evidence="3 4">
    <name type="scientific">Pseudaquabacterium rugosum</name>
    <dbReference type="NCBI Taxonomy" id="2984194"/>
    <lineage>
        <taxon>Bacteria</taxon>
        <taxon>Pseudomonadati</taxon>
        <taxon>Pseudomonadota</taxon>
        <taxon>Betaproteobacteria</taxon>
        <taxon>Burkholderiales</taxon>
        <taxon>Sphaerotilaceae</taxon>
        <taxon>Pseudaquabacterium</taxon>
    </lineage>
</organism>
<feature type="compositionally biased region" description="Low complexity" evidence="1">
    <location>
        <begin position="266"/>
        <end position="280"/>
    </location>
</feature>
<evidence type="ECO:0000259" key="2">
    <source>
        <dbReference type="PROSITE" id="PS50234"/>
    </source>
</evidence>
<evidence type="ECO:0000313" key="3">
    <source>
        <dbReference type="EMBL" id="MEK8028529.1"/>
    </source>
</evidence>
<evidence type="ECO:0000256" key="1">
    <source>
        <dbReference type="SAM" id="MobiDB-lite"/>
    </source>
</evidence>
<dbReference type="InterPro" id="IPR036465">
    <property type="entry name" value="vWFA_dom_sf"/>
</dbReference>
<dbReference type="SMART" id="SM00327">
    <property type="entry name" value="VWA"/>
    <property type="match status" value="1"/>
</dbReference>
<dbReference type="InterPro" id="IPR051928">
    <property type="entry name" value="NorD/CobT"/>
</dbReference>
<dbReference type="PROSITE" id="PS50234">
    <property type="entry name" value="VWFA"/>
    <property type="match status" value="1"/>
</dbReference>
<dbReference type="SUPFAM" id="SSF53300">
    <property type="entry name" value="vWA-like"/>
    <property type="match status" value="1"/>
</dbReference>
<accession>A0ABU9BHG9</accession>
<dbReference type="Gene3D" id="3.40.50.410">
    <property type="entry name" value="von Willebrand factor, type A domain"/>
    <property type="match status" value="1"/>
</dbReference>
<dbReference type="CDD" id="cd01454">
    <property type="entry name" value="vWA_norD_type"/>
    <property type="match status" value="1"/>
</dbReference>
<sequence>MEEWIGHWWHRLVTAGAERGRRHPQAAVTLAEMRPQLGLMFRAFGGDPAARLAEASAQPVGQGRVARGWLQRVAGSGTRASLASLVAWQGSSAADRAAAGAAAAAGPVLCLPPDLDVHPERTLNRQLYVWLAAVAAAWPQAGALLAERAQQADDDPDRPHGRAGSPGWLALNLAAGLQVRRTLPGLADSHRALLQAELDRRPPAGDDPAEQAVQAALRAGLEPADTAAFLARAVEVPRVDPADVAPVWCWLAVAPLVADAPAAATAPAADADRPPSAADAPDARRHAARRIADERGRAPLILPFRAESLLTFGDPMRIDRADDDTPDDSARTAAADLDHLSLAPDGRACASRVRFDLDLPSAAADDLPIGPGEPLPEWDWRRGRLQPDHCRAQTFVAPPQAQAWQAPPALQATARRLRRQLEALRAAPHWQRACTQGERIDLDAWVRHQAGEGARAAVPSRGEPAVYARQVRSGPDLATLLLADLSLSTDAWVKGDAATGRPDQRVIDIVRDALYVFGEALSARGDAFEMTGFSSVRRQQVRLHRLKGFDERWGALPCARVGAIRPGYYTRMGAAIRHATRRLQQRPERQRLLLLLTDGKPNDLDVYEGRYGLEDTREAVREARAAGLTPFAVTIDPQAADYLPHLFGQHGHARVLRPAELVGRLAQLQAQLVR</sequence>
<dbReference type="InterPro" id="IPR002035">
    <property type="entry name" value="VWF_A"/>
</dbReference>
<feature type="domain" description="VWFA" evidence="2">
    <location>
        <begin position="476"/>
        <end position="672"/>
    </location>
</feature>
<comment type="caution">
    <text evidence="3">The sequence shown here is derived from an EMBL/GenBank/DDBJ whole genome shotgun (WGS) entry which is preliminary data.</text>
</comment>
<dbReference type="PANTHER" id="PTHR41248:SF1">
    <property type="entry name" value="NORD PROTEIN"/>
    <property type="match status" value="1"/>
</dbReference>
<dbReference type="PANTHER" id="PTHR41248">
    <property type="entry name" value="NORD PROTEIN"/>
    <property type="match status" value="1"/>
</dbReference>
<dbReference type="EMBL" id="JBBUTF010000025">
    <property type="protein sequence ID" value="MEK8028529.1"/>
    <property type="molecule type" value="Genomic_DNA"/>
</dbReference>
<dbReference type="Proteomes" id="UP001368500">
    <property type="component" value="Unassembled WGS sequence"/>
</dbReference>
<keyword evidence="4" id="KW-1185">Reference proteome</keyword>
<protein>
    <submittedName>
        <fullName evidence="3">VWA domain-containing protein</fullName>
    </submittedName>
</protein>
<reference evidence="3 4" key="1">
    <citation type="submission" date="2024-04" db="EMBL/GenBank/DDBJ databases">
        <title>Novel species of the genus Ideonella isolated from streams.</title>
        <authorList>
            <person name="Lu H."/>
        </authorList>
    </citation>
    <scope>NUCLEOTIDE SEQUENCE [LARGE SCALE GENOMIC DNA]</scope>
    <source>
        <strain evidence="3 4">BYS139W</strain>
    </source>
</reference>
<gene>
    <name evidence="3" type="ORF">AACH11_21430</name>
</gene>
<dbReference type="RefSeq" id="WP_341376311.1">
    <property type="nucleotide sequence ID" value="NZ_JBBUTF010000025.1"/>
</dbReference>
<feature type="region of interest" description="Disordered" evidence="1">
    <location>
        <begin position="266"/>
        <end position="288"/>
    </location>
</feature>